<dbReference type="PANTHER" id="PTHR47909:SF2">
    <property type="entry name" value="GPI INOSITOL-DEACYLASE"/>
    <property type="match status" value="1"/>
</dbReference>
<dbReference type="Proteomes" id="UP000693970">
    <property type="component" value="Unassembled WGS sequence"/>
</dbReference>
<dbReference type="Pfam" id="PF12697">
    <property type="entry name" value="Abhydrolase_6"/>
    <property type="match status" value="1"/>
</dbReference>
<keyword evidence="1" id="KW-0732">Signal</keyword>
<feature type="signal peptide" evidence="1">
    <location>
        <begin position="1"/>
        <end position="26"/>
    </location>
</feature>
<proteinExistence type="predicted"/>
<name>A0A9K3LNL0_9STRA</name>
<sequence length="382" mass="41880">MRGATASLSAVAILLLLYLQIASVSAFLPSSPFFREIGFVANDFHPVFTRSAIVYAGTLSTSSTTIPPNLKILILPGFGNDSIDYYMSGSLVDSLQEQGWRRDSIDVLRVARSDWLQVFWKGALDLKFWTAEADPTRAAFRWYLERISQQIQELCEELCDGDHEDCRVILVGHSAGGWLGRAALGFGSRQNDGDGTVNDSMPVGPPINLDKVLGLVSLGAPHLPPPPGIMDMTRGALRITNEQFPGAYHKPNDGIFYITAIGLSVQGEEQERRSPLEPTTVKGFAYNSYEAVCGNGTTIGDGVVPYSAAHLDGAVQLDLKGVLHSINAPDNWYGSSQVIERWHEPMLQELKASKKLSTNSNNIYTKNVIDRISTAFEKFKIL</sequence>
<evidence type="ECO:0000256" key="1">
    <source>
        <dbReference type="SAM" id="SignalP"/>
    </source>
</evidence>
<dbReference type="AlphaFoldDB" id="A0A9K3LNL0"/>
<gene>
    <name evidence="3" type="ORF">IV203_027022</name>
</gene>
<feature type="domain" description="AB hydrolase-1" evidence="2">
    <location>
        <begin position="72"/>
        <end position="227"/>
    </location>
</feature>
<organism evidence="3 4">
    <name type="scientific">Nitzschia inconspicua</name>
    <dbReference type="NCBI Taxonomy" id="303405"/>
    <lineage>
        <taxon>Eukaryota</taxon>
        <taxon>Sar</taxon>
        <taxon>Stramenopiles</taxon>
        <taxon>Ochrophyta</taxon>
        <taxon>Bacillariophyta</taxon>
        <taxon>Bacillariophyceae</taxon>
        <taxon>Bacillariophycidae</taxon>
        <taxon>Bacillariales</taxon>
        <taxon>Bacillariaceae</taxon>
        <taxon>Nitzschia</taxon>
    </lineage>
</organism>
<dbReference type="InterPro" id="IPR000073">
    <property type="entry name" value="AB_hydrolase_1"/>
</dbReference>
<reference evidence="3" key="2">
    <citation type="submission" date="2021-04" db="EMBL/GenBank/DDBJ databases">
        <authorList>
            <person name="Podell S."/>
        </authorList>
    </citation>
    <scope>NUCLEOTIDE SEQUENCE</scope>
    <source>
        <strain evidence="3">Hildebrandi</strain>
    </source>
</reference>
<comment type="caution">
    <text evidence="3">The sequence shown here is derived from an EMBL/GenBank/DDBJ whole genome shotgun (WGS) entry which is preliminary data.</text>
</comment>
<protein>
    <submittedName>
        <fullName evidence="3">PGAP1-like protein</fullName>
    </submittedName>
</protein>
<keyword evidence="4" id="KW-1185">Reference proteome</keyword>
<evidence type="ECO:0000259" key="2">
    <source>
        <dbReference type="Pfam" id="PF12697"/>
    </source>
</evidence>
<dbReference type="PANTHER" id="PTHR47909">
    <property type="entry name" value="ALPHA/BETA-HYDROLASES SUPERFAMILY PROTEIN"/>
    <property type="match status" value="1"/>
</dbReference>
<evidence type="ECO:0000313" key="4">
    <source>
        <dbReference type="Proteomes" id="UP000693970"/>
    </source>
</evidence>
<accession>A0A9K3LNL0</accession>
<reference evidence="3" key="1">
    <citation type="journal article" date="2021" name="Sci. Rep.">
        <title>Diploid genomic architecture of Nitzschia inconspicua, an elite biomass production diatom.</title>
        <authorList>
            <person name="Oliver A."/>
            <person name="Podell S."/>
            <person name="Pinowska A."/>
            <person name="Traller J.C."/>
            <person name="Smith S.R."/>
            <person name="McClure R."/>
            <person name="Beliaev A."/>
            <person name="Bohutskyi P."/>
            <person name="Hill E.A."/>
            <person name="Rabines A."/>
            <person name="Zheng H."/>
            <person name="Allen L.Z."/>
            <person name="Kuo A."/>
            <person name="Grigoriev I.V."/>
            <person name="Allen A.E."/>
            <person name="Hazlebeck D."/>
            <person name="Allen E.E."/>
        </authorList>
    </citation>
    <scope>NUCLEOTIDE SEQUENCE</scope>
    <source>
        <strain evidence="3">Hildebrandi</strain>
    </source>
</reference>
<dbReference type="EMBL" id="JAGRRH010000010">
    <property type="protein sequence ID" value="KAG7363661.1"/>
    <property type="molecule type" value="Genomic_DNA"/>
</dbReference>
<feature type="chain" id="PRO_5039934417" evidence="1">
    <location>
        <begin position="27"/>
        <end position="382"/>
    </location>
</feature>
<dbReference type="OrthoDB" id="348976at2759"/>
<evidence type="ECO:0000313" key="3">
    <source>
        <dbReference type="EMBL" id="KAG7363661.1"/>
    </source>
</evidence>